<dbReference type="InterPro" id="IPR038765">
    <property type="entry name" value="Papain-like_cys_pep_sf"/>
</dbReference>
<dbReference type="Gene3D" id="3.90.70.10">
    <property type="entry name" value="Cysteine proteinases"/>
    <property type="match status" value="1"/>
</dbReference>
<feature type="active site" evidence="2 3">
    <location>
        <position position="284"/>
    </location>
</feature>
<evidence type="ECO:0000259" key="4">
    <source>
        <dbReference type="PROSITE" id="PS50203"/>
    </source>
</evidence>
<name>A0A673Z049_SALTR</name>
<sequence>MPPPGVCMSIMQERYKEDGVGSLANAGKHRNQDFKQLKQYCLDRRVRYIDEMFPPDHNSIGEGLLSPDDMGRVVWLRPAKIAQNPDFIISGFSRFDFGQGSIANCWFLASVGALTFQMHILEQVVPLKQSFKDDYCGIFHFRFWRFGRWVDVVIDDMLPTVDGRLIFVHSKTPNEFWPALMEKAYAKVCGSYADMNAGTPSEAMMDFTGGVHITFKLAETPPNLWDLLFRAAKFKSLMGCNTPQGETSANTVAPNGLVRGHAYTITGVLQVLQGRPVNLIRLFNPWGYGEWKGDWKCIYTHICIHTNSQFSFCLLRMTMENFCQHFSDVTICCLCPDFLDGNSEGHWTPSFHDGRWVAGTTAGGCLQFRDSFWTNPQYRVKIEGFDMDFSETQGDNNMLVSLMQKPDKRNRRLVKSVHMGIIIFEVIPPMGKFPASFFKTNAPVAQTKNFLNARTVMLLCRLKPGEYLIVPSSFKPNETASFILSILSKAETHIQKPICNFVTWVN</sequence>
<dbReference type="InterPro" id="IPR033883">
    <property type="entry name" value="C2_III"/>
</dbReference>
<evidence type="ECO:0000313" key="5">
    <source>
        <dbReference type="Ensembl" id="ENSSTUP00000039700.1"/>
    </source>
</evidence>
<keyword evidence="6" id="KW-1185">Reference proteome</keyword>
<dbReference type="AlphaFoldDB" id="A0A673Z049"/>
<protein>
    <recommendedName>
        <fullName evidence="4">Calpain catalytic domain-containing protein</fullName>
    </recommendedName>
</protein>
<dbReference type="Pfam" id="PF00648">
    <property type="entry name" value="Peptidase_C2"/>
    <property type="match status" value="1"/>
</dbReference>
<dbReference type="InParanoid" id="A0A673Z049"/>
<dbReference type="PRINTS" id="PR00704">
    <property type="entry name" value="CALPAIN"/>
</dbReference>
<dbReference type="Proteomes" id="UP000472277">
    <property type="component" value="Chromosome 33"/>
</dbReference>
<accession>A0A673Z049</accession>
<reference evidence="5" key="1">
    <citation type="submission" date="2025-08" db="UniProtKB">
        <authorList>
            <consortium name="Ensembl"/>
        </authorList>
    </citation>
    <scope>IDENTIFICATION</scope>
</reference>
<feature type="domain" description="Calpain catalytic" evidence="4">
    <location>
        <begin position="47"/>
        <end position="335"/>
    </location>
</feature>
<evidence type="ECO:0000313" key="6">
    <source>
        <dbReference type="Proteomes" id="UP000472277"/>
    </source>
</evidence>
<dbReference type="PROSITE" id="PS50203">
    <property type="entry name" value="CALPAIN_CAT"/>
    <property type="match status" value="1"/>
</dbReference>
<dbReference type="GeneTree" id="ENSGT00940000160421"/>
<dbReference type="InterPro" id="IPR022684">
    <property type="entry name" value="Calpain_cysteine_protease"/>
</dbReference>
<dbReference type="PANTHER" id="PTHR10183:SF302">
    <property type="entry name" value="CALPAIN-14"/>
    <property type="match status" value="1"/>
</dbReference>
<dbReference type="Gene3D" id="2.60.120.380">
    <property type="match status" value="1"/>
</dbReference>
<dbReference type="OMA" id="VCLNIMG"/>
<dbReference type="InterPro" id="IPR036213">
    <property type="entry name" value="Calpain_III_sf"/>
</dbReference>
<feature type="active site" evidence="2 3">
    <location>
        <position position="261"/>
    </location>
</feature>
<evidence type="ECO:0000256" key="1">
    <source>
        <dbReference type="ARBA" id="ARBA00007623"/>
    </source>
</evidence>
<evidence type="ECO:0000256" key="3">
    <source>
        <dbReference type="PROSITE-ProRule" id="PRU00239"/>
    </source>
</evidence>
<dbReference type="SUPFAM" id="SSF49758">
    <property type="entry name" value="Calpain large subunit, middle domain (domain III)"/>
    <property type="match status" value="1"/>
</dbReference>
<dbReference type="Ensembl" id="ENSSTUT00000041497.1">
    <property type="protein sequence ID" value="ENSSTUP00000039700.1"/>
    <property type="gene ID" value="ENSSTUG00000016903.1"/>
</dbReference>
<dbReference type="GO" id="GO:0004198">
    <property type="term" value="F:calcium-dependent cysteine-type endopeptidase activity"/>
    <property type="evidence" value="ECO:0007669"/>
    <property type="project" value="InterPro"/>
</dbReference>
<dbReference type="Pfam" id="PF01067">
    <property type="entry name" value="Calpain_III"/>
    <property type="match status" value="1"/>
</dbReference>
<dbReference type="GO" id="GO:0006508">
    <property type="term" value="P:proteolysis"/>
    <property type="evidence" value="ECO:0007669"/>
    <property type="project" value="UniProtKB-KW"/>
</dbReference>
<keyword evidence="3" id="KW-0645">Protease</keyword>
<keyword evidence="3" id="KW-0378">Hydrolase</keyword>
<dbReference type="SUPFAM" id="SSF54001">
    <property type="entry name" value="Cysteine proteinases"/>
    <property type="match status" value="1"/>
</dbReference>
<keyword evidence="3" id="KW-0788">Thiol protease</keyword>
<feature type="active site" evidence="2 3">
    <location>
        <position position="105"/>
    </location>
</feature>
<dbReference type="InterPro" id="IPR022682">
    <property type="entry name" value="Calpain_domain_III"/>
</dbReference>
<proteinExistence type="inferred from homology"/>
<reference evidence="5" key="2">
    <citation type="submission" date="2025-09" db="UniProtKB">
        <authorList>
            <consortium name="Ensembl"/>
        </authorList>
    </citation>
    <scope>IDENTIFICATION</scope>
</reference>
<dbReference type="SMART" id="SM00230">
    <property type="entry name" value="CysPc"/>
    <property type="match status" value="1"/>
</dbReference>
<dbReference type="InterPro" id="IPR022683">
    <property type="entry name" value="Calpain_III"/>
</dbReference>
<dbReference type="InterPro" id="IPR001300">
    <property type="entry name" value="Peptidase_C2_calpain_cat"/>
</dbReference>
<dbReference type="CDD" id="cd00044">
    <property type="entry name" value="CysPc"/>
    <property type="match status" value="1"/>
</dbReference>
<dbReference type="CDD" id="cd00214">
    <property type="entry name" value="Calpain_III"/>
    <property type="match status" value="1"/>
</dbReference>
<dbReference type="PANTHER" id="PTHR10183">
    <property type="entry name" value="CALPAIN"/>
    <property type="match status" value="1"/>
</dbReference>
<dbReference type="SMART" id="SM00720">
    <property type="entry name" value="calpain_III"/>
    <property type="match status" value="1"/>
</dbReference>
<comment type="similarity">
    <text evidence="1">Belongs to the peptidase C2 family.</text>
</comment>
<dbReference type="GO" id="GO:0005737">
    <property type="term" value="C:cytoplasm"/>
    <property type="evidence" value="ECO:0007669"/>
    <property type="project" value="TreeGrafter"/>
</dbReference>
<evidence type="ECO:0000256" key="2">
    <source>
        <dbReference type="PIRSR" id="PIRSR622684-1"/>
    </source>
</evidence>
<organism evidence="5 6">
    <name type="scientific">Salmo trutta</name>
    <name type="common">Brown trout</name>
    <dbReference type="NCBI Taxonomy" id="8032"/>
    <lineage>
        <taxon>Eukaryota</taxon>
        <taxon>Metazoa</taxon>
        <taxon>Chordata</taxon>
        <taxon>Craniata</taxon>
        <taxon>Vertebrata</taxon>
        <taxon>Euteleostomi</taxon>
        <taxon>Actinopterygii</taxon>
        <taxon>Neopterygii</taxon>
        <taxon>Teleostei</taxon>
        <taxon>Protacanthopterygii</taxon>
        <taxon>Salmoniformes</taxon>
        <taxon>Salmonidae</taxon>
        <taxon>Salmoninae</taxon>
        <taxon>Salmo</taxon>
    </lineage>
</organism>